<organism evidence="2 3">
    <name type="scientific">Tetragenococcus halophilus</name>
    <name type="common">Pediococcus halophilus</name>
    <dbReference type="NCBI Taxonomy" id="51669"/>
    <lineage>
        <taxon>Bacteria</taxon>
        <taxon>Bacillati</taxon>
        <taxon>Bacillota</taxon>
        <taxon>Bacilli</taxon>
        <taxon>Lactobacillales</taxon>
        <taxon>Enterococcaceae</taxon>
        <taxon>Tetragenococcus</taxon>
    </lineage>
</organism>
<reference evidence="2" key="1">
    <citation type="submission" date="2020-06" db="EMBL/GenBank/DDBJ databases">
        <authorList>
            <person name="Link T."/>
            <person name="Ehrmann M."/>
        </authorList>
    </citation>
    <scope>NUCLEOTIDE SEQUENCE</scope>
    <source>
        <strain evidence="2">TMW 2.2257</strain>
    </source>
</reference>
<dbReference type="AlphaFoldDB" id="A0AB35HMH7"/>
<feature type="non-terminal residue" evidence="2">
    <location>
        <position position="174"/>
    </location>
</feature>
<dbReference type="Proteomes" id="UP001057280">
    <property type="component" value="Unassembled WGS sequence"/>
</dbReference>
<proteinExistence type="predicted"/>
<gene>
    <name evidence="2" type="ORF">HXW75_02140</name>
</gene>
<comment type="caution">
    <text evidence="2">The sequence shown here is derived from an EMBL/GenBank/DDBJ whole genome shotgun (WGS) entry which is preliminary data.</text>
</comment>
<feature type="compositionally biased region" description="Basic and acidic residues" evidence="1">
    <location>
        <begin position="1"/>
        <end position="11"/>
    </location>
</feature>
<feature type="region of interest" description="Disordered" evidence="1">
    <location>
        <begin position="1"/>
        <end position="47"/>
    </location>
</feature>
<evidence type="ECO:0000313" key="2">
    <source>
        <dbReference type="EMBL" id="MCO8297269.1"/>
    </source>
</evidence>
<dbReference type="EMBL" id="JACACB010000003">
    <property type="protein sequence ID" value="MCO8297269.1"/>
    <property type="molecule type" value="Genomic_DNA"/>
</dbReference>
<evidence type="ECO:0000313" key="3">
    <source>
        <dbReference type="Proteomes" id="UP001057280"/>
    </source>
</evidence>
<sequence length="174" mass="19347">MTRETEYRDSTPVDFPDDYEQSDIDPRVARRTNAVRQKQYGKDVRESMAQAEEITSVVANQARNISQDVGKRQGNVEQRFDDQIAGSTNGDEVIDARNSNVTGETSKTLKVRLDGMQENSVHRTEDKATYESASIGTDDSVYMTPHSSAVAIQNQSFKGEGASVHYIAHRGSNK</sequence>
<accession>A0AB35HMH7</accession>
<name>A0AB35HMH7_TETHA</name>
<protein>
    <submittedName>
        <fullName evidence="2">Uncharacterized protein</fullName>
    </submittedName>
</protein>
<reference evidence="2" key="2">
    <citation type="journal article" date="2021" name="BMC Microbiol.">
        <title>The diversity among the species Tetragenococcus halophilus including new isolates from a lupine seed fermentation.</title>
        <authorList>
            <person name="Link T."/>
            <person name="Vogel R.F."/>
            <person name="Ehrmann M.A."/>
        </authorList>
    </citation>
    <scope>NUCLEOTIDE SEQUENCE</scope>
    <source>
        <strain evidence="2">TMW 2.2257</strain>
    </source>
</reference>
<evidence type="ECO:0000256" key="1">
    <source>
        <dbReference type="SAM" id="MobiDB-lite"/>
    </source>
</evidence>